<dbReference type="InParanoid" id="A0C2Z4"/>
<accession>A0C2Z4</accession>
<keyword evidence="4" id="KW-1185">Reference proteome</keyword>
<dbReference type="OrthoDB" id="2143914at2759"/>
<evidence type="ECO:0008006" key="5">
    <source>
        <dbReference type="Google" id="ProtNLM"/>
    </source>
</evidence>
<dbReference type="InterPro" id="IPR050560">
    <property type="entry name" value="MYB_TF"/>
</dbReference>
<dbReference type="STRING" id="5888.A0C2Z4"/>
<evidence type="ECO:0000313" key="3">
    <source>
        <dbReference type="EMBL" id="CAK65161.1"/>
    </source>
</evidence>
<dbReference type="GO" id="GO:0005634">
    <property type="term" value="C:nucleus"/>
    <property type="evidence" value="ECO:0000318"/>
    <property type="project" value="GO_Central"/>
</dbReference>
<feature type="domain" description="Myb-like" evidence="1">
    <location>
        <begin position="65"/>
        <end position="115"/>
    </location>
</feature>
<dbReference type="KEGG" id="ptm:GSPATT00034639001"/>
<protein>
    <recommendedName>
        <fullName evidence="5">Myb-like DNA-binding domain protein</fullName>
    </recommendedName>
</protein>
<dbReference type="EMBL" id="CT868036">
    <property type="protein sequence ID" value="CAK65161.1"/>
    <property type="molecule type" value="Genomic_DNA"/>
</dbReference>
<evidence type="ECO:0000313" key="4">
    <source>
        <dbReference type="Proteomes" id="UP000000600"/>
    </source>
</evidence>
<dbReference type="Pfam" id="PF13921">
    <property type="entry name" value="Myb_DNA-bind_6"/>
    <property type="match status" value="1"/>
</dbReference>
<dbReference type="GeneID" id="5018343"/>
<name>A0C2Z4_PARTE</name>
<reference evidence="3 4" key="1">
    <citation type="journal article" date="2006" name="Nature">
        <title>Global trends of whole-genome duplications revealed by the ciliate Paramecium tetraurelia.</title>
        <authorList>
            <consortium name="Genoscope"/>
            <person name="Aury J.-M."/>
            <person name="Jaillon O."/>
            <person name="Duret L."/>
            <person name="Noel B."/>
            <person name="Jubin C."/>
            <person name="Porcel B.M."/>
            <person name="Segurens B."/>
            <person name="Daubin V."/>
            <person name="Anthouard V."/>
            <person name="Aiach N."/>
            <person name="Arnaiz O."/>
            <person name="Billaut A."/>
            <person name="Beisson J."/>
            <person name="Blanc I."/>
            <person name="Bouhouche K."/>
            <person name="Camara F."/>
            <person name="Duharcourt S."/>
            <person name="Guigo R."/>
            <person name="Gogendeau D."/>
            <person name="Katinka M."/>
            <person name="Keller A.-M."/>
            <person name="Kissmehl R."/>
            <person name="Klotz C."/>
            <person name="Koll F."/>
            <person name="Le Moue A."/>
            <person name="Lepere C."/>
            <person name="Malinsky S."/>
            <person name="Nowacki M."/>
            <person name="Nowak J.K."/>
            <person name="Plattner H."/>
            <person name="Poulain J."/>
            <person name="Ruiz F."/>
            <person name="Serrano V."/>
            <person name="Zagulski M."/>
            <person name="Dessen P."/>
            <person name="Betermier M."/>
            <person name="Weissenbach J."/>
            <person name="Scarpelli C."/>
            <person name="Schachter V."/>
            <person name="Sperling L."/>
            <person name="Meyer E."/>
            <person name="Cohen J."/>
            <person name="Wincker P."/>
        </authorList>
    </citation>
    <scope>NUCLEOTIDE SEQUENCE [LARGE SCALE GENOMIC DNA]</scope>
    <source>
        <strain evidence="3 4">Stock d4-2</strain>
    </source>
</reference>
<dbReference type="InterPro" id="IPR009057">
    <property type="entry name" value="Homeodomain-like_sf"/>
</dbReference>
<feature type="domain" description="HTH myb-type" evidence="2">
    <location>
        <begin position="65"/>
        <end position="119"/>
    </location>
</feature>
<dbReference type="InterPro" id="IPR001005">
    <property type="entry name" value="SANT/Myb"/>
</dbReference>
<dbReference type="PROSITE" id="PS51294">
    <property type="entry name" value="HTH_MYB"/>
    <property type="match status" value="1"/>
</dbReference>
<dbReference type="AlphaFoldDB" id="A0C2Z4"/>
<gene>
    <name evidence="3" type="ORF">GSPATT00034639001</name>
</gene>
<sequence>MLNNPNSENKKRIPWSNREDSLLQSFVDMYASKKQGWKQISELLIQQGYERNPKDCRERYQNYLDSKFNKTKLTEQEVDILFELIMKYGNKWTSIAEKLNHRTDQDVKNQFYAIVKKVFRRLLKATLPKDQRNKCSKITASLRPALISHIFSNNKENSPKQFNISKQMKDLFKNLILDNKSIQLGDELDEKEKKRVRTVSDYLGKQNQKYLDNKNLGNINQRKIIKPKHNKKLKLYSNQNHQNNILQRILNNQHIFDNNFQTFFPDQNVVNEEKQFTQTQDQYNLPQLFISSRPPFYLLSCYKQKQNNLNLSLNYSPLYEPYQDTSNLNI</sequence>
<dbReference type="PANTHER" id="PTHR45614:SF276">
    <property type="entry name" value="CHROMOSOME UNDETERMINED SCAFFOLD_121, WHOLE GENOME SHOTGUN SEQUENCE"/>
    <property type="match status" value="1"/>
</dbReference>
<dbReference type="PROSITE" id="PS50090">
    <property type="entry name" value="MYB_LIKE"/>
    <property type="match status" value="2"/>
</dbReference>
<dbReference type="HOGENOM" id="CLU_067227_0_0_1"/>
<organism evidence="3 4">
    <name type="scientific">Paramecium tetraurelia</name>
    <dbReference type="NCBI Taxonomy" id="5888"/>
    <lineage>
        <taxon>Eukaryota</taxon>
        <taxon>Sar</taxon>
        <taxon>Alveolata</taxon>
        <taxon>Ciliophora</taxon>
        <taxon>Intramacronucleata</taxon>
        <taxon>Oligohymenophorea</taxon>
        <taxon>Peniculida</taxon>
        <taxon>Parameciidae</taxon>
        <taxon>Paramecium</taxon>
    </lineage>
</organism>
<dbReference type="OMA" id="RNPKDCR"/>
<dbReference type="SUPFAM" id="SSF46689">
    <property type="entry name" value="Homeodomain-like"/>
    <property type="match status" value="1"/>
</dbReference>
<dbReference type="InterPro" id="IPR017930">
    <property type="entry name" value="Myb_dom"/>
</dbReference>
<feature type="domain" description="Myb-like" evidence="1">
    <location>
        <begin position="7"/>
        <end position="64"/>
    </location>
</feature>
<dbReference type="GO" id="GO:0000981">
    <property type="term" value="F:DNA-binding transcription factor activity, RNA polymerase II-specific"/>
    <property type="evidence" value="ECO:0000318"/>
    <property type="project" value="GO_Central"/>
</dbReference>
<evidence type="ECO:0000259" key="2">
    <source>
        <dbReference type="PROSITE" id="PS51294"/>
    </source>
</evidence>
<proteinExistence type="predicted"/>
<dbReference type="GO" id="GO:0006355">
    <property type="term" value="P:regulation of DNA-templated transcription"/>
    <property type="evidence" value="ECO:0000318"/>
    <property type="project" value="GO_Central"/>
</dbReference>
<dbReference type="SMART" id="SM00717">
    <property type="entry name" value="SANT"/>
    <property type="match status" value="2"/>
</dbReference>
<dbReference type="PANTHER" id="PTHR45614">
    <property type="entry name" value="MYB PROTEIN-RELATED"/>
    <property type="match status" value="1"/>
</dbReference>
<dbReference type="eggNOG" id="KOG0048">
    <property type="taxonomic scope" value="Eukaryota"/>
</dbReference>
<dbReference type="Gene3D" id="1.10.10.60">
    <property type="entry name" value="Homeodomain-like"/>
    <property type="match status" value="2"/>
</dbReference>
<evidence type="ECO:0000259" key="1">
    <source>
        <dbReference type="PROSITE" id="PS50090"/>
    </source>
</evidence>
<dbReference type="CDD" id="cd00167">
    <property type="entry name" value="SANT"/>
    <property type="match status" value="2"/>
</dbReference>
<dbReference type="RefSeq" id="XP_001432558.1">
    <property type="nucleotide sequence ID" value="XM_001432521.1"/>
</dbReference>
<dbReference type="GO" id="GO:0000978">
    <property type="term" value="F:RNA polymerase II cis-regulatory region sequence-specific DNA binding"/>
    <property type="evidence" value="ECO:0000318"/>
    <property type="project" value="GO_Central"/>
</dbReference>
<dbReference type="Proteomes" id="UP000000600">
    <property type="component" value="Unassembled WGS sequence"/>
</dbReference>